<dbReference type="PANTHER" id="PTHR43185:SF1">
    <property type="entry name" value="FE(2+) TRANSPORTER FEOB"/>
    <property type="match status" value="1"/>
</dbReference>
<comment type="similarity">
    <text evidence="16">Belongs to the TRAFAC class TrmE-Era-EngA-EngB-Septin-like GTPase superfamily. FeoB GTPase (TC 9.A.8) family.</text>
</comment>
<keyword evidence="4 16" id="KW-0410">Iron transport</keyword>
<keyword evidence="5" id="KW-0997">Cell inner membrane</keyword>
<dbReference type="PRINTS" id="PR00326">
    <property type="entry name" value="GTP1OBG"/>
</dbReference>
<dbReference type="AlphaFoldDB" id="A0A6N8DMD1"/>
<feature type="transmembrane region" description="Helical" evidence="16">
    <location>
        <begin position="515"/>
        <end position="536"/>
    </location>
</feature>
<proteinExistence type="inferred from homology"/>
<feature type="binding site" evidence="14">
    <location>
        <begin position="55"/>
        <end position="58"/>
    </location>
    <ligand>
        <name>GTP</name>
        <dbReference type="ChEBI" id="CHEBI:37565"/>
        <label>1</label>
    </ligand>
</feature>
<evidence type="ECO:0000259" key="17">
    <source>
        <dbReference type="PROSITE" id="PS51711"/>
    </source>
</evidence>
<feature type="transmembrane region" description="Helical" evidence="16">
    <location>
        <begin position="425"/>
        <end position="452"/>
    </location>
</feature>
<dbReference type="Pfam" id="PF07664">
    <property type="entry name" value="FeoB_C"/>
    <property type="match status" value="1"/>
</dbReference>
<evidence type="ECO:0000256" key="16">
    <source>
        <dbReference type="RuleBase" id="RU362098"/>
    </source>
</evidence>
<dbReference type="NCBIfam" id="NF007105">
    <property type="entry name" value="PRK09554.1"/>
    <property type="match status" value="1"/>
</dbReference>
<evidence type="ECO:0000256" key="9">
    <source>
        <dbReference type="ARBA" id="ARBA00023004"/>
    </source>
</evidence>
<keyword evidence="10" id="KW-0406">Ion transport</keyword>
<feature type="transmembrane region" description="Helical" evidence="16">
    <location>
        <begin position="751"/>
        <end position="769"/>
    </location>
</feature>
<evidence type="ECO:0000256" key="7">
    <source>
        <dbReference type="ARBA" id="ARBA00022741"/>
    </source>
</evidence>
<comment type="caution">
    <text evidence="18">The sequence shown here is derived from an EMBL/GenBank/DDBJ whole genome shotgun (WGS) entry which is preliminary data.</text>
</comment>
<comment type="function">
    <text evidence="16">Probable transporter of a GTP-driven Fe(2+) uptake system.</text>
</comment>
<dbReference type="EMBL" id="WNKS01000008">
    <property type="protein sequence ID" value="MTV31567.1"/>
    <property type="molecule type" value="Genomic_DNA"/>
</dbReference>
<feature type="transmembrane region" description="Helical" evidence="16">
    <location>
        <begin position="688"/>
        <end position="708"/>
    </location>
</feature>
<keyword evidence="2 16" id="KW-0813">Transport</keyword>
<dbReference type="Gene3D" id="3.40.50.300">
    <property type="entry name" value="P-loop containing nucleotide triphosphate hydrolases"/>
    <property type="match status" value="1"/>
</dbReference>
<dbReference type="PANTHER" id="PTHR43185">
    <property type="entry name" value="FERROUS IRON TRANSPORT PROTEIN B"/>
    <property type="match status" value="1"/>
</dbReference>
<keyword evidence="11 14" id="KW-0342">GTP-binding</keyword>
<dbReference type="Gene3D" id="1.10.287.1770">
    <property type="match status" value="1"/>
</dbReference>
<feature type="binding site" evidence="14">
    <location>
        <begin position="118"/>
        <end position="121"/>
    </location>
    <ligand>
        <name>GTP</name>
        <dbReference type="ChEBI" id="CHEBI:37565"/>
        <label>1</label>
    </ligand>
</feature>
<dbReference type="GO" id="GO:0005525">
    <property type="term" value="F:GTP binding"/>
    <property type="evidence" value="ECO:0007669"/>
    <property type="project" value="UniProtKB-KW"/>
</dbReference>
<keyword evidence="7 14" id="KW-0547">Nucleotide-binding</keyword>
<dbReference type="Pfam" id="PF02421">
    <property type="entry name" value="FeoB_N"/>
    <property type="match status" value="1"/>
</dbReference>
<dbReference type="InterPro" id="IPR041069">
    <property type="entry name" value="FeoB_Cyto"/>
</dbReference>
<dbReference type="Pfam" id="PF07670">
    <property type="entry name" value="Gate"/>
    <property type="match status" value="2"/>
</dbReference>
<dbReference type="InterPro" id="IPR050860">
    <property type="entry name" value="FeoB_GTPase"/>
</dbReference>
<feature type="transmembrane region" description="Helical" evidence="16">
    <location>
        <begin position="715"/>
        <end position="739"/>
    </location>
</feature>
<evidence type="ECO:0000256" key="6">
    <source>
        <dbReference type="ARBA" id="ARBA00022692"/>
    </source>
</evidence>
<name>A0A6N8DMD1_RHOAC</name>
<evidence type="ECO:0000256" key="4">
    <source>
        <dbReference type="ARBA" id="ARBA00022496"/>
    </source>
</evidence>
<evidence type="ECO:0000256" key="5">
    <source>
        <dbReference type="ARBA" id="ARBA00022519"/>
    </source>
</evidence>
<keyword evidence="6 16" id="KW-0812">Transmembrane</keyword>
<dbReference type="RefSeq" id="WP_155446244.1">
    <property type="nucleotide sequence ID" value="NZ_JAOQNR010000009.1"/>
</dbReference>
<protein>
    <recommendedName>
        <fullName evidence="13 16">Ferrous iron transport protein B</fullName>
    </recommendedName>
</protein>
<gene>
    <name evidence="18" type="primary">feoB</name>
    <name evidence="18" type="ORF">GJ654_11235</name>
</gene>
<dbReference type="GO" id="GO:0046872">
    <property type="term" value="F:metal ion binding"/>
    <property type="evidence" value="ECO:0007669"/>
    <property type="project" value="UniProtKB-KW"/>
</dbReference>
<keyword evidence="8 16" id="KW-1133">Transmembrane helix</keyword>
<evidence type="ECO:0000313" key="19">
    <source>
        <dbReference type="Proteomes" id="UP000439113"/>
    </source>
</evidence>
<feature type="binding site" evidence="14">
    <location>
        <begin position="9"/>
        <end position="16"/>
    </location>
    <ligand>
        <name>GTP</name>
        <dbReference type="ChEBI" id="CHEBI:37565"/>
        <label>1</label>
    </ligand>
</feature>
<feature type="binding site" evidence="14">
    <location>
        <begin position="34"/>
        <end position="38"/>
    </location>
    <ligand>
        <name>GTP</name>
        <dbReference type="ChEBI" id="CHEBI:37565"/>
        <label>1</label>
    </ligand>
</feature>
<evidence type="ECO:0000256" key="13">
    <source>
        <dbReference type="NCBIfam" id="TIGR00437"/>
    </source>
</evidence>
<keyword evidence="15" id="KW-0479">Metal-binding</keyword>
<dbReference type="InterPro" id="IPR030389">
    <property type="entry name" value="G_FEOB_dom"/>
</dbReference>
<feature type="transmembrane region" description="Helical" evidence="16">
    <location>
        <begin position="391"/>
        <end position="413"/>
    </location>
</feature>
<dbReference type="GO" id="GO:0005886">
    <property type="term" value="C:plasma membrane"/>
    <property type="evidence" value="ECO:0007669"/>
    <property type="project" value="UniProtKB-SubCell"/>
</dbReference>
<reference evidence="18 19" key="1">
    <citation type="submission" date="2019-11" db="EMBL/GenBank/DDBJ databases">
        <title>Whole-genome sequence of a Rhodoblastus acidophilus DSM 142.</title>
        <authorList>
            <person name="Kyndt J.A."/>
            <person name="Meyer T.E."/>
        </authorList>
    </citation>
    <scope>NUCLEOTIDE SEQUENCE [LARGE SCALE GENOMIC DNA]</scope>
    <source>
        <strain evidence="18 19">DSM 142</strain>
    </source>
</reference>
<dbReference type="Proteomes" id="UP000439113">
    <property type="component" value="Unassembled WGS sequence"/>
</dbReference>
<evidence type="ECO:0000256" key="14">
    <source>
        <dbReference type="PIRSR" id="PIRSR603373-1"/>
    </source>
</evidence>
<dbReference type="NCBIfam" id="TIGR00437">
    <property type="entry name" value="feoB"/>
    <property type="match status" value="1"/>
</dbReference>
<dbReference type="OrthoDB" id="9809127at2"/>
<feature type="binding site" evidence="15">
    <location>
        <position position="20"/>
    </location>
    <ligand>
        <name>Mg(2+)</name>
        <dbReference type="ChEBI" id="CHEBI:18420"/>
        <label>2</label>
    </ligand>
</feature>
<feature type="transmembrane region" description="Helical" evidence="16">
    <location>
        <begin position="338"/>
        <end position="371"/>
    </location>
</feature>
<evidence type="ECO:0000256" key="10">
    <source>
        <dbReference type="ARBA" id="ARBA00023065"/>
    </source>
</evidence>
<evidence type="ECO:0000313" key="18">
    <source>
        <dbReference type="EMBL" id="MTV31567.1"/>
    </source>
</evidence>
<sequence>MTHVVAVVGNPNCGKTTLFNALTGSTQQVGNWPGVTVEKKVGSYALGDEKFDLVDLPGIYMIGGLSKGSEDERVARDFILSGEAKVVVNILDAANLERNLYLTTQLLEMRVPVVVAVNMVDIAEKTGIRIDVKALSRMLDCPVVSIVASRRRGMAELKATIASACHKPAVPSVHLTHAPAVEAARAALLPMVAEAAAARGVDPGWVALKLLEGDGFAEALAGRGLKGEIERHGHEIETACGDEADIIIADGRYRFIGDIIAACFHQPRKISLKLTRRIDRVVLNRFLGVPVFLFAMYLMFLFTIKVGGAFIEFFGLTAEALFVDGVGEGLKSVNAPEWLTVFVATGIGGGIKTVATFIPIIGSLFLFLSFLEDSGYMARAAFVMDRAMRAIGLPGKSFVPLIVGFGCNVPAIMATRTLENRRDRILTMMMAPFMSCGARLPVYALFAAAFFTQNGQNVVFALYMLGIGFAVATGLLLKATVLKGATSPFVMELPPYHLPTPHTVLLQAWRRLREFIFRAGQVIVPIVAALSFFNALGTDGSFGKENTRDSVLAVASQAVTPIFRPLGVTDENWPAAVGLFTGIFAKEAVVGTLNSLYAEMGAADAAAKAQAEGASAEAPKESGGVVAKLWEAVATIPAKFGEIGSSLTDPLGLNVSYTGDAEAAAAELKVQGGVFGAMTNRFDGLAGAFAYMLFILLYTPCVAALGAIRHEAGLAWTAFAAGWSTLLGYTSAVAFFQIATFARDPASSSNTLAACVGFAGLAIGLMIVAGRKRMRALAAAPAE</sequence>
<organism evidence="18 19">
    <name type="scientific">Rhodoblastus acidophilus</name>
    <name type="common">Rhodopseudomonas acidophila</name>
    <dbReference type="NCBI Taxonomy" id="1074"/>
    <lineage>
        <taxon>Bacteria</taxon>
        <taxon>Pseudomonadati</taxon>
        <taxon>Pseudomonadota</taxon>
        <taxon>Alphaproteobacteria</taxon>
        <taxon>Hyphomicrobiales</taxon>
        <taxon>Rhodoblastaceae</taxon>
        <taxon>Rhodoblastus</taxon>
    </lineage>
</organism>
<dbReference type="FunFam" id="3.40.50.300:FF:000426">
    <property type="entry name" value="Ferrous iron transport protein B"/>
    <property type="match status" value="1"/>
</dbReference>
<keyword evidence="9 16" id="KW-0408">Iron</keyword>
<accession>A0A6N8DMD1</accession>
<comment type="subcellular location">
    <subcellularLocation>
        <location evidence="1 16">Cell inner membrane</location>
        <topology evidence="1 16">Multi-pass membrane protein</topology>
    </subcellularLocation>
</comment>
<evidence type="ECO:0000256" key="3">
    <source>
        <dbReference type="ARBA" id="ARBA00022475"/>
    </source>
</evidence>
<evidence type="ECO:0000256" key="8">
    <source>
        <dbReference type="ARBA" id="ARBA00022989"/>
    </source>
</evidence>
<feature type="binding site" evidence="15">
    <location>
        <position position="23"/>
    </location>
    <ligand>
        <name>Mg(2+)</name>
        <dbReference type="ChEBI" id="CHEBI:18420"/>
        <label>2</label>
    </ligand>
</feature>
<feature type="domain" description="FeoB-type G" evidence="17">
    <location>
        <begin position="2"/>
        <end position="167"/>
    </location>
</feature>
<evidence type="ECO:0000256" key="2">
    <source>
        <dbReference type="ARBA" id="ARBA00022448"/>
    </source>
</evidence>
<dbReference type="GO" id="GO:0015093">
    <property type="term" value="F:ferrous iron transmembrane transporter activity"/>
    <property type="evidence" value="ECO:0007669"/>
    <property type="project" value="UniProtKB-UniRule"/>
</dbReference>
<keyword evidence="12 16" id="KW-0472">Membrane</keyword>
<evidence type="ECO:0000256" key="15">
    <source>
        <dbReference type="PIRSR" id="PIRSR603373-2"/>
    </source>
</evidence>
<evidence type="ECO:0000256" key="1">
    <source>
        <dbReference type="ARBA" id="ARBA00004429"/>
    </source>
</evidence>
<dbReference type="PROSITE" id="PS51711">
    <property type="entry name" value="G_FEOB"/>
    <property type="match status" value="1"/>
</dbReference>
<feature type="transmembrane region" description="Helical" evidence="16">
    <location>
        <begin position="282"/>
        <end position="300"/>
    </location>
</feature>
<feature type="binding site" evidence="15">
    <location>
        <position position="24"/>
    </location>
    <ligand>
        <name>Mg(2+)</name>
        <dbReference type="ChEBI" id="CHEBI:18420"/>
        <label>2</label>
    </ligand>
</feature>
<feature type="binding site" evidence="15">
    <location>
        <position position="21"/>
    </location>
    <ligand>
        <name>Mg(2+)</name>
        <dbReference type="ChEBI" id="CHEBI:18420"/>
        <label>2</label>
    </ligand>
</feature>
<feature type="transmembrane region" description="Helical" evidence="16">
    <location>
        <begin position="458"/>
        <end position="477"/>
    </location>
</feature>
<dbReference type="Pfam" id="PF17910">
    <property type="entry name" value="FeoB_Cyto"/>
    <property type="match status" value="1"/>
</dbReference>
<dbReference type="CDD" id="cd01879">
    <property type="entry name" value="FeoB"/>
    <property type="match status" value="1"/>
</dbReference>
<dbReference type="SUPFAM" id="SSF52540">
    <property type="entry name" value="P-loop containing nucleoside triphosphate hydrolases"/>
    <property type="match status" value="1"/>
</dbReference>
<dbReference type="InterPro" id="IPR011642">
    <property type="entry name" value="Gate_dom"/>
</dbReference>
<evidence type="ECO:0000256" key="12">
    <source>
        <dbReference type="ARBA" id="ARBA00023136"/>
    </source>
</evidence>
<dbReference type="InterPro" id="IPR003373">
    <property type="entry name" value="Fe2_transport_prot-B"/>
</dbReference>
<keyword evidence="3" id="KW-1003">Cell membrane</keyword>
<keyword evidence="15" id="KW-0460">Magnesium</keyword>
<dbReference type="InterPro" id="IPR027417">
    <property type="entry name" value="P-loop_NTPase"/>
</dbReference>
<dbReference type="InterPro" id="IPR011640">
    <property type="entry name" value="Fe2_transport_prot_B_C"/>
</dbReference>
<dbReference type="InterPro" id="IPR006073">
    <property type="entry name" value="GTP-bd"/>
</dbReference>
<evidence type="ECO:0000256" key="11">
    <source>
        <dbReference type="ARBA" id="ARBA00023134"/>
    </source>
</evidence>